<evidence type="ECO:0000259" key="6">
    <source>
        <dbReference type="Pfam" id="PF04811"/>
    </source>
</evidence>
<feature type="domain" description="Sec23/Sec24 trunk" evidence="6">
    <location>
        <begin position="288"/>
        <end position="521"/>
    </location>
</feature>
<organism evidence="9 10">
    <name type="scientific">Wallemia ichthyophaga</name>
    <dbReference type="NCBI Taxonomy" id="245174"/>
    <lineage>
        <taxon>Eukaryota</taxon>
        <taxon>Fungi</taxon>
        <taxon>Dikarya</taxon>
        <taxon>Basidiomycota</taxon>
        <taxon>Wallemiomycotina</taxon>
        <taxon>Wallemiomycetes</taxon>
        <taxon>Wallemiales</taxon>
        <taxon>Wallemiaceae</taxon>
        <taxon>Wallemia</taxon>
    </lineage>
</organism>
<gene>
    <name evidence="9" type="ORF">E3P90_00112</name>
</gene>
<evidence type="ECO:0008006" key="11">
    <source>
        <dbReference type="Google" id="ProtNLM"/>
    </source>
</evidence>
<feature type="domain" description="Sec23/Sec24 beta-sandwich" evidence="8">
    <location>
        <begin position="527"/>
        <end position="632"/>
    </location>
</feature>
<dbReference type="EMBL" id="SPOF01000001">
    <property type="protein sequence ID" value="TIB17473.1"/>
    <property type="molecule type" value="Genomic_DNA"/>
</dbReference>
<dbReference type="SUPFAM" id="SSF82754">
    <property type="entry name" value="C-terminal, gelsolin-like domain of Sec23/24"/>
    <property type="match status" value="1"/>
</dbReference>
<dbReference type="Gene3D" id="2.30.30.380">
    <property type="entry name" value="Zn-finger domain of Sec23/24"/>
    <property type="match status" value="1"/>
</dbReference>
<dbReference type="InterPro" id="IPR036465">
    <property type="entry name" value="vWFA_dom_sf"/>
</dbReference>
<dbReference type="GO" id="GO:0008270">
    <property type="term" value="F:zinc ion binding"/>
    <property type="evidence" value="ECO:0007669"/>
    <property type="project" value="InterPro"/>
</dbReference>
<dbReference type="InterPro" id="IPR029006">
    <property type="entry name" value="ADF-H/Gelsolin-like_dom_sf"/>
</dbReference>
<evidence type="ECO:0000259" key="8">
    <source>
        <dbReference type="Pfam" id="PF08033"/>
    </source>
</evidence>
<comment type="caution">
    <text evidence="9">The sequence shown here is derived from an EMBL/GenBank/DDBJ whole genome shotgun (WGS) entry which is preliminary data.</text>
</comment>
<dbReference type="PANTHER" id="PTHR13803:SF4">
    <property type="entry name" value="SECRETORY 24CD, ISOFORM C"/>
    <property type="match status" value="1"/>
</dbReference>
<keyword evidence="3" id="KW-0653">Protein transport</keyword>
<dbReference type="Gene3D" id="3.40.20.10">
    <property type="entry name" value="Severin"/>
    <property type="match status" value="1"/>
</dbReference>
<dbReference type="Gene3D" id="1.20.120.730">
    <property type="entry name" value="Sec23/Sec24 helical domain"/>
    <property type="match status" value="1"/>
</dbReference>
<dbReference type="AlphaFoldDB" id="A0A4T0HW50"/>
<feature type="domain" description="Sec23/Sec24 helical" evidence="7">
    <location>
        <begin position="646"/>
        <end position="745"/>
    </location>
</feature>
<evidence type="ECO:0000256" key="2">
    <source>
        <dbReference type="ARBA" id="ARBA00022448"/>
    </source>
</evidence>
<evidence type="ECO:0000256" key="4">
    <source>
        <dbReference type="SAM" id="MobiDB-lite"/>
    </source>
</evidence>
<dbReference type="Pfam" id="PF04811">
    <property type="entry name" value="Sec23_trunk"/>
    <property type="match status" value="1"/>
</dbReference>
<dbReference type="InterPro" id="IPR006900">
    <property type="entry name" value="Sec23/24_helical_dom"/>
</dbReference>
<sequence length="911" mass="100566">MSNSRRAYHTEDIYTKQDFIKENEDSDFDSFSPYNQQQQQQQREQHQREQFQDGDVPLNPLTQRIPHTAGKIFSNPIKPKINPDLLPSPVDSLASQIQQSDANLNADYILSTLDVHQTSLPSASIPFNCTDNGYSSPNLLRLSTYAIPATNDLARSCQLPLGMVISPFSDRPASQIPQIHSFSNSQSGPPRCTLCRAYVNPSVKFINGGKYWQCNLCSTHNAVDDDYFSALDPHTYTRLDREHRPEFNFGSVDFVLPRPYYALQPPPPIGFESAYTETPRPPTQLSRLFLIDVGLQSRQSGLLHTLSLTIKDALYSSPTPLNTPYVGFITYDSTLHFHDMSAEREVPSLMIVPDTDEPFNPLARGLIVDVNASKHNILSFLASLPTMFRDTNPRGSILGSALTAAMDVLREVGGEVNVFQSQLPTDGLGGLTERDPAPGGTASVSERDRSLYTSASTWWSNLSESLTDAGVGVNMFMFPYKYTDVGTLAALAQYTGGESYFYPKFDPARHALKVRADLTRIATRALGYNASVKIRCSKGFHISQHHGAFLDRSSDLTMGCVSADSCMSALFAHDASSLTKGWGTVAANALQSAKEKDESGGDGQADEVHFQVAVLYTGAEGARKVRVLNTMAKLSDVAATVFRHADVDAGAVLLYKQAAAHVISRPLGSIRDKLIDRSVQVLVAYRKHCAQSNKGGQLILPESYKQFPILTLGMIKSKCLKGGAVASDVRSHAIRQTLSGTPYKLLQAMYPRVHPLHKGVESVPEFIRASYKRLELHGAYLIHNGELAIIWLGNHVDKQIVKEIWNVESKSQIDQRLGVLPDLDTPLSIALRSVIYRASYPNPPSSIPVLIARQDVDPTEIEVGNMLIEDDNNDGMSYVDHICHIHKLINTQLLGETRMADAADAATWRTW</sequence>
<dbReference type="InterPro" id="IPR036175">
    <property type="entry name" value="Sec23/24_helical_dom_sf"/>
</dbReference>
<dbReference type="GO" id="GO:0006886">
    <property type="term" value="P:intracellular protein transport"/>
    <property type="evidence" value="ECO:0007669"/>
    <property type="project" value="InterPro"/>
</dbReference>
<dbReference type="Pfam" id="PF04810">
    <property type="entry name" value="zf-Sec23_Sec24"/>
    <property type="match status" value="1"/>
</dbReference>
<dbReference type="GO" id="GO:0090110">
    <property type="term" value="P:COPII-coated vesicle cargo loading"/>
    <property type="evidence" value="ECO:0007669"/>
    <property type="project" value="TreeGrafter"/>
</dbReference>
<dbReference type="GO" id="GO:0070971">
    <property type="term" value="C:endoplasmic reticulum exit site"/>
    <property type="evidence" value="ECO:0007669"/>
    <property type="project" value="TreeGrafter"/>
</dbReference>
<name>A0A4T0HW50_WALIC</name>
<dbReference type="GO" id="GO:0030127">
    <property type="term" value="C:COPII vesicle coat"/>
    <property type="evidence" value="ECO:0007669"/>
    <property type="project" value="InterPro"/>
</dbReference>
<keyword evidence="2" id="KW-0813">Transport</keyword>
<protein>
    <recommendedName>
        <fullName evidence="11">Protein transport protein SEC24</fullName>
    </recommendedName>
</protein>
<evidence type="ECO:0000256" key="3">
    <source>
        <dbReference type="ARBA" id="ARBA00022927"/>
    </source>
</evidence>
<feature type="domain" description="Zinc finger Sec23/Sec24-type" evidence="5">
    <location>
        <begin position="189"/>
        <end position="227"/>
    </location>
</feature>
<feature type="compositionally biased region" description="Basic and acidic residues" evidence="4">
    <location>
        <begin position="8"/>
        <end position="23"/>
    </location>
</feature>
<feature type="region of interest" description="Disordered" evidence="4">
    <location>
        <begin position="425"/>
        <end position="447"/>
    </location>
</feature>
<dbReference type="InterPro" id="IPR050550">
    <property type="entry name" value="SEC23_SEC24_subfamily"/>
</dbReference>
<dbReference type="SUPFAM" id="SSF81995">
    <property type="entry name" value="beta-sandwich domain of Sec23/24"/>
    <property type="match status" value="1"/>
</dbReference>
<evidence type="ECO:0000259" key="7">
    <source>
        <dbReference type="Pfam" id="PF04815"/>
    </source>
</evidence>
<proteinExistence type="inferred from homology"/>
<dbReference type="InterPro" id="IPR006895">
    <property type="entry name" value="Znf_Sec23_Sec24"/>
</dbReference>
<dbReference type="SUPFAM" id="SSF82919">
    <property type="entry name" value="Zn-finger domain of Sec23/24"/>
    <property type="match status" value="1"/>
</dbReference>
<dbReference type="Pfam" id="PF08033">
    <property type="entry name" value="Sec23_BS"/>
    <property type="match status" value="1"/>
</dbReference>
<comment type="similarity">
    <text evidence="1">Belongs to the SEC23/SEC24 family. SEC24 subfamily.</text>
</comment>
<dbReference type="Pfam" id="PF04815">
    <property type="entry name" value="Sec23_helical"/>
    <property type="match status" value="1"/>
</dbReference>
<evidence type="ECO:0000313" key="10">
    <source>
        <dbReference type="Proteomes" id="UP000306954"/>
    </source>
</evidence>
<accession>A0A4T0HW50</accession>
<evidence type="ECO:0000259" key="5">
    <source>
        <dbReference type="Pfam" id="PF04810"/>
    </source>
</evidence>
<dbReference type="GO" id="GO:0000149">
    <property type="term" value="F:SNARE binding"/>
    <property type="evidence" value="ECO:0007669"/>
    <property type="project" value="TreeGrafter"/>
</dbReference>
<feature type="region of interest" description="Disordered" evidence="4">
    <location>
        <begin position="1"/>
        <end position="59"/>
    </location>
</feature>
<dbReference type="Gene3D" id="2.60.40.1670">
    <property type="entry name" value="beta-sandwich domain of Sec23/24"/>
    <property type="match status" value="1"/>
</dbReference>
<evidence type="ECO:0000313" key="9">
    <source>
        <dbReference type="EMBL" id="TIB17473.1"/>
    </source>
</evidence>
<dbReference type="SUPFAM" id="SSF81811">
    <property type="entry name" value="Helical domain of Sec23/24"/>
    <property type="match status" value="1"/>
</dbReference>
<dbReference type="SUPFAM" id="SSF53300">
    <property type="entry name" value="vWA-like"/>
    <property type="match status" value="1"/>
</dbReference>
<dbReference type="InterPro" id="IPR012990">
    <property type="entry name" value="Beta-sandwich_Sec23_24"/>
</dbReference>
<dbReference type="InterPro" id="IPR036180">
    <property type="entry name" value="Gelsolin-like_dom_sf"/>
</dbReference>
<dbReference type="InterPro" id="IPR036174">
    <property type="entry name" value="Znf_Sec23_Sec24_sf"/>
</dbReference>
<evidence type="ECO:0000256" key="1">
    <source>
        <dbReference type="ARBA" id="ARBA00008334"/>
    </source>
</evidence>
<dbReference type="Gene3D" id="3.40.50.410">
    <property type="entry name" value="von Willebrand factor, type A domain"/>
    <property type="match status" value="1"/>
</dbReference>
<reference evidence="9 10" key="1">
    <citation type="submission" date="2019-03" db="EMBL/GenBank/DDBJ databases">
        <title>Sequencing 23 genomes of Wallemia ichthyophaga.</title>
        <authorList>
            <person name="Gostincar C."/>
        </authorList>
    </citation>
    <scope>NUCLEOTIDE SEQUENCE [LARGE SCALE GENOMIC DNA]</scope>
    <source>
        <strain evidence="9 10">EXF-8621</strain>
    </source>
</reference>
<dbReference type="InterPro" id="IPR006896">
    <property type="entry name" value="Sec23/24_trunk_dom"/>
</dbReference>
<dbReference type="Proteomes" id="UP000306954">
    <property type="component" value="Unassembled WGS sequence"/>
</dbReference>
<dbReference type="PANTHER" id="PTHR13803">
    <property type="entry name" value="SEC24-RELATED PROTEIN"/>
    <property type="match status" value="1"/>
</dbReference>